<keyword evidence="4" id="KW-0408">Iron</keyword>
<dbReference type="SMART" id="SM00729">
    <property type="entry name" value="Elp3"/>
    <property type="match status" value="1"/>
</dbReference>
<evidence type="ECO:0000313" key="8">
    <source>
        <dbReference type="EMBL" id="QGY46086.1"/>
    </source>
</evidence>
<dbReference type="AlphaFoldDB" id="A0A6I6JST6"/>
<comment type="cofactor">
    <cofactor evidence="1">
        <name>[4Fe-4S] cluster</name>
        <dbReference type="ChEBI" id="CHEBI:49883"/>
    </cofactor>
</comment>
<reference evidence="8 9" key="1">
    <citation type="submission" date="2019-11" db="EMBL/GenBank/DDBJ databases">
        <authorList>
            <person name="Zheng R.K."/>
            <person name="Sun C.M."/>
        </authorList>
    </citation>
    <scope>NUCLEOTIDE SEQUENCE [LARGE SCALE GENOMIC DNA]</scope>
    <source>
        <strain evidence="8 9">WC007</strain>
    </source>
</reference>
<proteinExistence type="predicted"/>
<feature type="domain" description="Radical SAM core" evidence="7">
    <location>
        <begin position="160"/>
        <end position="393"/>
    </location>
</feature>
<dbReference type="RefSeq" id="WP_158869224.1">
    <property type="nucleotide sequence ID" value="NZ_CP046401.1"/>
</dbReference>
<dbReference type="InterPro" id="IPR006638">
    <property type="entry name" value="Elp3/MiaA/NifB-like_rSAM"/>
</dbReference>
<dbReference type="SFLD" id="SFLDF00303">
    <property type="entry name" value="hopanoid_C2-methyltransferase"/>
    <property type="match status" value="1"/>
</dbReference>
<dbReference type="Gene3D" id="3.80.30.20">
    <property type="entry name" value="tm_1862 like domain"/>
    <property type="match status" value="1"/>
</dbReference>
<keyword evidence="5" id="KW-0411">Iron-sulfur</keyword>
<dbReference type="InterPro" id="IPR058240">
    <property type="entry name" value="rSAM_sf"/>
</dbReference>
<dbReference type="KEGG" id="mcos:GM418_21170"/>
<dbReference type="SFLD" id="SFLDG01082">
    <property type="entry name" value="B12-binding_domain_containing"/>
    <property type="match status" value="1"/>
</dbReference>
<dbReference type="PROSITE" id="PS51918">
    <property type="entry name" value="RADICAL_SAM"/>
    <property type="match status" value="1"/>
</dbReference>
<dbReference type="GO" id="GO:0005829">
    <property type="term" value="C:cytosol"/>
    <property type="evidence" value="ECO:0007669"/>
    <property type="project" value="TreeGrafter"/>
</dbReference>
<dbReference type="SFLD" id="SFLDS00029">
    <property type="entry name" value="Radical_SAM"/>
    <property type="match status" value="1"/>
</dbReference>
<feature type="coiled-coil region" evidence="6">
    <location>
        <begin position="286"/>
        <end position="313"/>
    </location>
</feature>
<evidence type="ECO:0000256" key="3">
    <source>
        <dbReference type="ARBA" id="ARBA00022723"/>
    </source>
</evidence>
<dbReference type="GO" id="GO:0046872">
    <property type="term" value="F:metal ion binding"/>
    <property type="evidence" value="ECO:0007669"/>
    <property type="project" value="UniProtKB-KW"/>
</dbReference>
<dbReference type="PANTHER" id="PTHR43409:SF3">
    <property type="entry name" value="HYPOTHETICAL METHYLTRANSFERASE"/>
    <property type="match status" value="1"/>
</dbReference>
<evidence type="ECO:0000256" key="2">
    <source>
        <dbReference type="ARBA" id="ARBA00022691"/>
    </source>
</evidence>
<dbReference type="InterPro" id="IPR034530">
    <property type="entry name" value="HpnP-like"/>
</dbReference>
<dbReference type="SFLD" id="SFLDG01123">
    <property type="entry name" value="methyltransferase_(Class_B)"/>
    <property type="match status" value="1"/>
</dbReference>
<dbReference type="PANTHER" id="PTHR43409">
    <property type="entry name" value="ANAEROBIC MAGNESIUM-PROTOPORPHYRIN IX MONOMETHYL ESTER CYCLASE-RELATED"/>
    <property type="match status" value="1"/>
</dbReference>
<dbReference type="SUPFAM" id="SSF102114">
    <property type="entry name" value="Radical SAM enzymes"/>
    <property type="match status" value="1"/>
</dbReference>
<dbReference type="Pfam" id="PF13282">
    <property type="entry name" value="DUF4070"/>
    <property type="match status" value="1"/>
</dbReference>
<evidence type="ECO:0000256" key="4">
    <source>
        <dbReference type="ARBA" id="ARBA00023004"/>
    </source>
</evidence>
<dbReference type="GO" id="GO:0003824">
    <property type="term" value="F:catalytic activity"/>
    <property type="evidence" value="ECO:0007669"/>
    <property type="project" value="InterPro"/>
</dbReference>
<dbReference type="InterPro" id="IPR025274">
    <property type="entry name" value="DUF4070"/>
</dbReference>
<keyword evidence="3" id="KW-0479">Metal-binding</keyword>
<keyword evidence="2" id="KW-0949">S-adenosyl-L-methionine</keyword>
<evidence type="ECO:0000313" key="9">
    <source>
        <dbReference type="Proteomes" id="UP000428260"/>
    </source>
</evidence>
<evidence type="ECO:0000259" key="7">
    <source>
        <dbReference type="PROSITE" id="PS51918"/>
    </source>
</evidence>
<keyword evidence="6" id="KW-0175">Coiled coil</keyword>
<dbReference type="InterPro" id="IPR034466">
    <property type="entry name" value="Methyltransferase_Class_B"/>
</dbReference>
<dbReference type="InterPro" id="IPR051198">
    <property type="entry name" value="BchE-like"/>
</dbReference>
<accession>A0A6I6JST6</accession>
<sequence length="499" mass="57761">MKVLMIYPKYPDTYWSFTHALKFISKKAAVPPLGLITVSAMLPENWQKKLIDLNIEELNSDDIKWADYVFLSSMYVQKESVTEILATCKDYPVKVIAGGPLFTQEYNNYPQIDHFILNEAEITLPLFLSDLQNGSPLKRIYQTDKYADLLVSPVPDFHLLNMKAYASMSLQVSRGCPFSCDFCEITALLGHKVRMKSSKQVINELEALYKLNWKGLVSVVDDNFIGNKKVIKMKLLPSIIKWMEMHNHPFSFNAQTSINLADDDQLLTLMREAGFISTFIGIETPVEESLQNCHKVQNENRNLLENVKQIQKAGLQVSGGFIVGFDSDTSSVFQRQIDFIQKSGIVSAMVGLLNAPKNTKLYKQMQEENRLTVDATGSNTDFTMNFIPRMDKQKLLEGYYRIINNIYKEKPYYKRIRELFRNYKPIKTRKSDIDLSRLKAFLKSIFVLGLLNRGRFEYWKFMIWTIVNKPKLLEEAITFSVYGYHFRTVYGLRQVGRRY</sequence>
<evidence type="ECO:0000256" key="5">
    <source>
        <dbReference type="ARBA" id="ARBA00023014"/>
    </source>
</evidence>
<name>A0A6I6JST6_9BACT</name>
<dbReference type="InterPro" id="IPR023404">
    <property type="entry name" value="rSAM_horseshoe"/>
</dbReference>
<gene>
    <name evidence="8" type="ORF">GM418_21170</name>
</gene>
<dbReference type="Gene3D" id="3.40.50.280">
    <property type="entry name" value="Cobalamin-binding domain"/>
    <property type="match status" value="1"/>
</dbReference>
<dbReference type="GO" id="GO:0051539">
    <property type="term" value="F:4 iron, 4 sulfur cluster binding"/>
    <property type="evidence" value="ECO:0007669"/>
    <property type="project" value="UniProtKB-KW"/>
</dbReference>
<keyword evidence="9" id="KW-1185">Reference proteome</keyword>
<dbReference type="Pfam" id="PF04055">
    <property type="entry name" value="Radical_SAM"/>
    <property type="match status" value="1"/>
</dbReference>
<protein>
    <submittedName>
        <fullName evidence="8">DUF4070 domain-containing protein</fullName>
    </submittedName>
</protein>
<dbReference type="InterPro" id="IPR007197">
    <property type="entry name" value="rSAM"/>
</dbReference>
<dbReference type="Proteomes" id="UP000428260">
    <property type="component" value="Chromosome"/>
</dbReference>
<evidence type="ECO:0000256" key="1">
    <source>
        <dbReference type="ARBA" id="ARBA00001966"/>
    </source>
</evidence>
<evidence type="ECO:0000256" key="6">
    <source>
        <dbReference type="SAM" id="Coils"/>
    </source>
</evidence>
<organism evidence="8 9">
    <name type="scientific">Maribellus comscasis</name>
    <dbReference type="NCBI Taxonomy" id="2681766"/>
    <lineage>
        <taxon>Bacteria</taxon>
        <taxon>Pseudomonadati</taxon>
        <taxon>Bacteroidota</taxon>
        <taxon>Bacteroidia</taxon>
        <taxon>Marinilabiliales</taxon>
        <taxon>Prolixibacteraceae</taxon>
        <taxon>Maribellus</taxon>
    </lineage>
</organism>
<dbReference type="EMBL" id="CP046401">
    <property type="protein sequence ID" value="QGY46086.1"/>
    <property type="molecule type" value="Genomic_DNA"/>
</dbReference>